<dbReference type="GO" id="GO:0005524">
    <property type="term" value="F:ATP binding"/>
    <property type="evidence" value="ECO:0007669"/>
    <property type="project" value="UniProtKB-UniRule"/>
</dbReference>
<dbReference type="InterPro" id="IPR027417">
    <property type="entry name" value="P-loop_NTPase"/>
</dbReference>
<dbReference type="KEGG" id="mcad:Pan265_23180"/>
<feature type="binding site" evidence="12">
    <location>
        <begin position="37"/>
        <end position="44"/>
    </location>
    <ligand>
        <name>ATP</name>
        <dbReference type="ChEBI" id="CHEBI:30616"/>
    </ligand>
</feature>
<keyword evidence="4 12" id="KW-0808">Transferase</keyword>
<comment type="similarity">
    <text evidence="1 12">Belongs to the thymidylate kinase family.</text>
</comment>
<evidence type="ECO:0000256" key="4">
    <source>
        <dbReference type="ARBA" id="ARBA00022679"/>
    </source>
</evidence>
<evidence type="ECO:0000259" key="13">
    <source>
        <dbReference type="Pfam" id="PF02223"/>
    </source>
</evidence>
<dbReference type="HAMAP" id="MF_00165">
    <property type="entry name" value="Thymidylate_kinase"/>
    <property type="match status" value="1"/>
</dbReference>
<dbReference type="GO" id="GO:0006233">
    <property type="term" value="P:dTDP biosynthetic process"/>
    <property type="evidence" value="ECO:0007669"/>
    <property type="project" value="InterPro"/>
</dbReference>
<dbReference type="GO" id="GO:0005829">
    <property type="term" value="C:cytosol"/>
    <property type="evidence" value="ECO:0007669"/>
    <property type="project" value="TreeGrafter"/>
</dbReference>
<reference evidence="14 15" key="1">
    <citation type="submission" date="2019-02" db="EMBL/GenBank/DDBJ databases">
        <title>Deep-cultivation of Planctomycetes and their phenomic and genomic characterization uncovers novel biology.</title>
        <authorList>
            <person name="Wiegand S."/>
            <person name="Jogler M."/>
            <person name="Boedeker C."/>
            <person name="Pinto D."/>
            <person name="Vollmers J."/>
            <person name="Rivas-Marin E."/>
            <person name="Kohn T."/>
            <person name="Peeters S.H."/>
            <person name="Heuer A."/>
            <person name="Rast P."/>
            <person name="Oberbeckmann S."/>
            <person name="Bunk B."/>
            <person name="Jeske O."/>
            <person name="Meyerdierks A."/>
            <person name="Storesund J.E."/>
            <person name="Kallscheuer N."/>
            <person name="Luecker S."/>
            <person name="Lage O.M."/>
            <person name="Pohl T."/>
            <person name="Merkel B.J."/>
            <person name="Hornburger P."/>
            <person name="Mueller R.-W."/>
            <person name="Bruemmer F."/>
            <person name="Labrenz M."/>
            <person name="Spormann A.M."/>
            <person name="Op den Camp H."/>
            <person name="Overmann J."/>
            <person name="Amann R."/>
            <person name="Jetten M.S.M."/>
            <person name="Mascher T."/>
            <person name="Medema M.H."/>
            <person name="Devos D.P."/>
            <person name="Kaster A.-K."/>
            <person name="Ovreas L."/>
            <person name="Rohde M."/>
            <person name="Galperin M.Y."/>
            <person name="Jogler C."/>
        </authorList>
    </citation>
    <scope>NUCLEOTIDE SEQUENCE [LARGE SCALE GENOMIC DNA]</scope>
    <source>
        <strain evidence="14 15">Pan265</strain>
    </source>
</reference>
<dbReference type="Pfam" id="PF02223">
    <property type="entry name" value="Thymidylate_kin"/>
    <property type="match status" value="1"/>
</dbReference>
<keyword evidence="15" id="KW-1185">Reference proteome</keyword>
<evidence type="ECO:0000313" key="14">
    <source>
        <dbReference type="EMBL" id="QDU72453.1"/>
    </source>
</evidence>
<dbReference type="EC" id="2.7.4.9" evidence="2 12"/>
<dbReference type="Proteomes" id="UP000320386">
    <property type="component" value="Chromosome"/>
</dbReference>
<dbReference type="InterPro" id="IPR039430">
    <property type="entry name" value="Thymidylate_kin-like_dom"/>
</dbReference>
<protein>
    <recommendedName>
        <fullName evidence="3 12">Thymidylate kinase</fullName>
        <ecNumber evidence="2 12">2.7.4.9</ecNumber>
    </recommendedName>
    <alternativeName>
        <fullName evidence="9 12">dTMP kinase</fullName>
    </alternativeName>
</protein>
<proteinExistence type="inferred from homology"/>
<evidence type="ECO:0000256" key="10">
    <source>
        <dbReference type="ARBA" id="ARBA00048743"/>
    </source>
</evidence>
<accession>A0A518BZQ1</accession>
<dbReference type="SUPFAM" id="SSF52540">
    <property type="entry name" value="P-loop containing nucleoside triphosphate hydrolases"/>
    <property type="match status" value="1"/>
</dbReference>
<dbReference type="InterPro" id="IPR018094">
    <property type="entry name" value="Thymidylate_kinase"/>
</dbReference>
<keyword evidence="6 12" id="KW-0547">Nucleotide-binding</keyword>
<evidence type="ECO:0000313" key="15">
    <source>
        <dbReference type="Proteomes" id="UP000320386"/>
    </source>
</evidence>
<sequence>MILAPRSRFASGIFSPMHETGQAWMQRLSGRFLVFDGPDGSGKSTQITKLVAAAEASGLEVVTVREPGGTYVGEQVRELLLDPKNHDAIDITAEMLLFMASRAQLLAERIRPAIRRGALVIADRFISSTLAYQGTAGGLRTEDIIAVGRVAVGRSWPDLVLVFDVDETTAAQRMNPLVREQEFDTDKDRIELRGAAFHRRVRQGYLDQAARDPEHYAILDARPDPDTVFDTLLTRLAARSAAWEH</sequence>
<dbReference type="EMBL" id="CP036280">
    <property type="protein sequence ID" value="QDU72453.1"/>
    <property type="molecule type" value="Genomic_DNA"/>
</dbReference>
<evidence type="ECO:0000256" key="5">
    <source>
        <dbReference type="ARBA" id="ARBA00022727"/>
    </source>
</evidence>
<comment type="function">
    <text evidence="11 12">Phosphorylation of dTMP to form dTDP in both de novo and salvage pathways of dTTP synthesis.</text>
</comment>
<evidence type="ECO:0000256" key="12">
    <source>
        <dbReference type="HAMAP-Rule" id="MF_00165"/>
    </source>
</evidence>
<evidence type="ECO:0000256" key="2">
    <source>
        <dbReference type="ARBA" id="ARBA00012980"/>
    </source>
</evidence>
<dbReference type="GO" id="GO:0006227">
    <property type="term" value="P:dUDP biosynthetic process"/>
    <property type="evidence" value="ECO:0007669"/>
    <property type="project" value="TreeGrafter"/>
</dbReference>
<evidence type="ECO:0000256" key="8">
    <source>
        <dbReference type="ARBA" id="ARBA00022840"/>
    </source>
</evidence>
<dbReference type="PANTHER" id="PTHR10344:SF4">
    <property type="entry name" value="UMP-CMP KINASE 2, MITOCHONDRIAL"/>
    <property type="match status" value="1"/>
</dbReference>
<dbReference type="GO" id="GO:0006235">
    <property type="term" value="P:dTTP biosynthetic process"/>
    <property type="evidence" value="ECO:0007669"/>
    <property type="project" value="UniProtKB-UniRule"/>
</dbReference>
<evidence type="ECO:0000256" key="3">
    <source>
        <dbReference type="ARBA" id="ARBA00017144"/>
    </source>
</evidence>
<keyword evidence="7 12" id="KW-0418">Kinase</keyword>
<dbReference type="GO" id="GO:0004798">
    <property type="term" value="F:dTMP kinase activity"/>
    <property type="evidence" value="ECO:0007669"/>
    <property type="project" value="UniProtKB-UniRule"/>
</dbReference>
<organism evidence="14 15">
    <name type="scientific">Mucisphaera calidilacus</name>
    <dbReference type="NCBI Taxonomy" id="2527982"/>
    <lineage>
        <taxon>Bacteria</taxon>
        <taxon>Pseudomonadati</taxon>
        <taxon>Planctomycetota</taxon>
        <taxon>Phycisphaerae</taxon>
        <taxon>Phycisphaerales</taxon>
        <taxon>Phycisphaeraceae</taxon>
        <taxon>Mucisphaera</taxon>
    </lineage>
</organism>
<feature type="domain" description="Thymidylate kinase-like" evidence="13">
    <location>
        <begin position="35"/>
        <end position="228"/>
    </location>
</feature>
<comment type="catalytic activity">
    <reaction evidence="10 12">
        <text>dTMP + ATP = dTDP + ADP</text>
        <dbReference type="Rhea" id="RHEA:13517"/>
        <dbReference type="ChEBI" id="CHEBI:30616"/>
        <dbReference type="ChEBI" id="CHEBI:58369"/>
        <dbReference type="ChEBI" id="CHEBI:63528"/>
        <dbReference type="ChEBI" id="CHEBI:456216"/>
        <dbReference type="EC" id="2.7.4.9"/>
    </reaction>
</comment>
<gene>
    <name evidence="12 14" type="primary">tmk</name>
    <name evidence="14" type="ORF">Pan265_23180</name>
</gene>
<evidence type="ECO:0000256" key="11">
    <source>
        <dbReference type="ARBA" id="ARBA00057735"/>
    </source>
</evidence>
<evidence type="ECO:0000256" key="6">
    <source>
        <dbReference type="ARBA" id="ARBA00022741"/>
    </source>
</evidence>
<keyword evidence="5 12" id="KW-0545">Nucleotide biosynthesis</keyword>
<dbReference type="FunFam" id="3.40.50.300:FF:000225">
    <property type="entry name" value="Thymidylate kinase"/>
    <property type="match status" value="1"/>
</dbReference>
<name>A0A518BZQ1_9BACT</name>
<dbReference type="CDD" id="cd01672">
    <property type="entry name" value="TMPK"/>
    <property type="match status" value="1"/>
</dbReference>
<dbReference type="NCBIfam" id="TIGR00041">
    <property type="entry name" value="DTMP_kinase"/>
    <property type="match status" value="1"/>
</dbReference>
<keyword evidence="8 12" id="KW-0067">ATP-binding</keyword>
<evidence type="ECO:0000256" key="7">
    <source>
        <dbReference type="ARBA" id="ARBA00022777"/>
    </source>
</evidence>
<evidence type="ECO:0000256" key="9">
    <source>
        <dbReference type="ARBA" id="ARBA00029962"/>
    </source>
</evidence>
<dbReference type="Gene3D" id="3.40.50.300">
    <property type="entry name" value="P-loop containing nucleotide triphosphate hydrolases"/>
    <property type="match status" value="1"/>
</dbReference>
<evidence type="ECO:0000256" key="1">
    <source>
        <dbReference type="ARBA" id="ARBA00009776"/>
    </source>
</evidence>
<dbReference type="AlphaFoldDB" id="A0A518BZQ1"/>
<dbReference type="PANTHER" id="PTHR10344">
    <property type="entry name" value="THYMIDYLATE KINASE"/>
    <property type="match status" value="1"/>
</dbReference>